<keyword evidence="2" id="KW-0472">Membrane</keyword>
<evidence type="ECO:0000313" key="4">
    <source>
        <dbReference type="Proteomes" id="UP000579605"/>
    </source>
</evidence>
<keyword evidence="4" id="KW-1185">Reference proteome</keyword>
<organism evidence="3 4">
    <name type="scientific">Actinopolymorpha rutila</name>
    <dbReference type="NCBI Taxonomy" id="446787"/>
    <lineage>
        <taxon>Bacteria</taxon>
        <taxon>Bacillati</taxon>
        <taxon>Actinomycetota</taxon>
        <taxon>Actinomycetes</taxon>
        <taxon>Propionibacteriales</taxon>
        <taxon>Actinopolymorphaceae</taxon>
        <taxon>Actinopolymorpha</taxon>
    </lineage>
</organism>
<dbReference type="EMBL" id="JACBZH010000001">
    <property type="protein sequence ID" value="NYH88787.1"/>
    <property type="molecule type" value="Genomic_DNA"/>
</dbReference>
<sequence>MQWYDGPARPDRLPPPVSDPPPPAEESRSDRGRSYGDGSPGARSRDPDPRGGPAYDSDPYARRPAPGDGMDADVAEVGSPRRRLPRWVRFALAVATALVVGWLALTRLTAPDADVRVSRPRFVDNFTTRVDVTVRSRVGDPQVVLAPRPSALPGLEFAGVNGAADPTVQGRVEWRSIRLPGHGQRGFSLYWKVRDCADALAAGEREVAVPLRVVGAGGAGSTLRMSLGVQSGLLPSVCTTDQGTGRPRLVDTGPVRGAGPSSLLVFVTVQNVGGRPLTYRDTVVTAAPSVRVVSPSGDSAGPDPVRQGQPRLVPVGEERTIPLDFRANDCRVPLDSAAMVTMRFTGGEASARPVELTVRLADSWENFLGVCAES</sequence>
<feature type="region of interest" description="Disordered" evidence="1">
    <location>
        <begin position="1"/>
        <end position="74"/>
    </location>
</feature>
<evidence type="ECO:0000256" key="1">
    <source>
        <dbReference type="SAM" id="MobiDB-lite"/>
    </source>
</evidence>
<evidence type="ECO:0000313" key="3">
    <source>
        <dbReference type="EMBL" id="NYH88787.1"/>
    </source>
</evidence>
<comment type="caution">
    <text evidence="3">The sequence shown here is derived from an EMBL/GenBank/DDBJ whole genome shotgun (WGS) entry which is preliminary data.</text>
</comment>
<feature type="transmembrane region" description="Helical" evidence="2">
    <location>
        <begin position="87"/>
        <end position="105"/>
    </location>
</feature>
<accession>A0A852Z640</accession>
<dbReference type="Proteomes" id="UP000579605">
    <property type="component" value="Unassembled WGS sequence"/>
</dbReference>
<keyword evidence="2" id="KW-0812">Transmembrane</keyword>
<name>A0A852Z640_9ACTN</name>
<gene>
    <name evidence="3" type="ORF">F4554_001425</name>
</gene>
<dbReference type="AlphaFoldDB" id="A0A852Z640"/>
<reference evidence="3 4" key="1">
    <citation type="submission" date="2020-07" db="EMBL/GenBank/DDBJ databases">
        <title>Sequencing the genomes of 1000 actinobacteria strains.</title>
        <authorList>
            <person name="Klenk H.-P."/>
        </authorList>
    </citation>
    <scope>NUCLEOTIDE SEQUENCE [LARGE SCALE GENOMIC DNA]</scope>
    <source>
        <strain evidence="3 4">DSM 18448</strain>
    </source>
</reference>
<feature type="compositionally biased region" description="Basic and acidic residues" evidence="1">
    <location>
        <begin position="25"/>
        <end position="34"/>
    </location>
</feature>
<evidence type="ECO:0000256" key="2">
    <source>
        <dbReference type="SAM" id="Phobius"/>
    </source>
</evidence>
<keyword evidence="2" id="KW-1133">Transmembrane helix</keyword>
<dbReference type="RefSeq" id="WP_179786635.1">
    <property type="nucleotide sequence ID" value="NZ_BAAARR010000003.1"/>
</dbReference>
<protein>
    <submittedName>
        <fullName evidence="3">Uncharacterized protein</fullName>
    </submittedName>
</protein>
<feature type="compositionally biased region" description="Pro residues" evidence="1">
    <location>
        <begin position="13"/>
        <end position="24"/>
    </location>
</feature>
<proteinExistence type="predicted"/>